<sequence>MGISSPTLNMKMCNTSSAAIHLLLMHMTLTLPIPMASLGKPCRN</sequence>
<reference evidence="1" key="2">
    <citation type="journal article" date="2015" name="Data Brief">
        <title>Shoot transcriptome of the giant reed, Arundo donax.</title>
        <authorList>
            <person name="Barrero R.A."/>
            <person name="Guerrero F.D."/>
            <person name="Moolhuijzen P."/>
            <person name="Goolsby J.A."/>
            <person name="Tidwell J."/>
            <person name="Bellgard S.E."/>
            <person name="Bellgard M.I."/>
        </authorList>
    </citation>
    <scope>NUCLEOTIDE SEQUENCE</scope>
    <source>
        <tissue evidence="1">Shoot tissue taken approximately 20 cm above the soil surface</tissue>
    </source>
</reference>
<proteinExistence type="predicted"/>
<accession>A0A0A9E6P9</accession>
<protein>
    <submittedName>
        <fullName evidence="1">Uncharacterized protein</fullName>
    </submittedName>
</protein>
<organism evidence="1">
    <name type="scientific">Arundo donax</name>
    <name type="common">Giant reed</name>
    <name type="synonym">Donax arundinaceus</name>
    <dbReference type="NCBI Taxonomy" id="35708"/>
    <lineage>
        <taxon>Eukaryota</taxon>
        <taxon>Viridiplantae</taxon>
        <taxon>Streptophyta</taxon>
        <taxon>Embryophyta</taxon>
        <taxon>Tracheophyta</taxon>
        <taxon>Spermatophyta</taxon>
        <taxon>Magnoliopsida</taxon>
        <taxon>Liliopsida</taxon>
        <taxon>Poales</taxon>
        <taxon>Poaceae</taxon>
        <taxon>PACMAD clade</taxon>
        <taxon>Arundinoideae</taxon>
        <taxon>Arundineae</taxon>
        <taxon>Arundo</taxon>
    </lineage>
</organism>
<name>A0A0A9E6P9_ARUDO</name>
<dbReference type="EMBL" id="GBRH01206278">
    <property type="protein sequence ID" value="JAD91617.1"/>
    <property type="molecule type" value="Transcribed_RNA"/>
</dbReference>
<dbReference type="AlphaFoldDB" id="A0A0A9E6P9"/>
<evidence type="ECO:0000313" key="1">
    <source>
        <dbReference type="EMBL" id="JAD91617.1"/>
    </source>
</evidence>
<reference evidence="1" key="1">
    <citation type="submission" date="2014-09" db="EMBL/GenBank/DDBJ databases">
        <authorList>
            <person name="Magalhaes I.L.F."/>
            <person name="Oliveira U."/>
            <person name="Santos F.R."/>
            <person name="Vidigal T.H.D.A."/>
            <person name="Brescovit A.D."/>
            <person name="Santos A.J."/>
        </authorList>
    </citation>
    <scope>NUCLEOTIDE SEQUENCE</scope>
    <source>
        <tissue evidence="1">Shoot tissue taken approximately 20 cm above the soil surface</tissue>
    </source>
</reference>